<proteinExistence type="predicted"/>
<dbReference type="EMBL" id="LT629690">
    <property type="protein sequence ID" value="SDF71917.1"/>
    <property type="molecule type" value="Genomic_DNA"/>
</dbReference>
<evidence type="ECO:0000313" key="2">
    <source>
        <dbReference type="Proteomes" id="UP000182427"/>
    </source>
</evidence>
<organism evidence="1 2">
    <name type="scientific">Terriglobus roseus</name>
    <dbReference type="NCBI Taxonomy" id="392734"/>
    <lineage>
        <taxon>Bacteria</taxon>
        <taxon>Pseudomonadati</taxon>
        <taxon>Acidobacteriota</taxon>
        <taxon>Terriglobia</taxon>
        <taxon>Terriglobales</taxon>
        <taxon>Acidobacteriaceae</taxon>
        <taxon>Terriglobus</taxon>
    </lineage>
</organism>
<keyword evidence="2" id="KW-1185">Reference proteome</keyword>
<protein>
    <submittedName>
        <fullName evidence="1">Uncharacterized protein</fullName>
    </submittedName>
</protein>
<dbReference type="AlphaFoldDB" id="A0A1G7NDD8"/>
<dbReference type="RefSeq" id="WP_083345939.1">
    <property type="nucleotide sequence ID" value="NZ_LT629690.1"/>
</dbReference>
<reference evidence="2" key="1">
    <citation type="submission" date="2016-10" db="EMBL/GenBank/DDBJ databases">
        <authorList>
            <person name="Varghese N."/>
            <person name="Submissions S."/>
        </authorList>
    </citation>
    <scope>NUCLEOTIDE SEQUENCE [LARGE SCALE GENOMIC DNA]</scope>
    <source>
        <strain evidence="2">GAS232</strain>
    </source>
</reference>
<dbReference type="Proteomes" id="UP000182427">
    <property type="component" value="Chromosome I"/>
</dbReference>
<gene>
    <name evidence="1" type="ORF">SAMN05444167_3101</name>
</gene>
<dbReference type="OrthoDB" id="9855927at2"/>
<name>A0A1G7NDD8_9BACT</name>
<evidence type="ECO:0000313" key="1">
    <source>
        <dbReference type="EMBL" id="SDF71917.1"/>
    </source>
</evidence>
<accession>A0A1G7NDD8</accession>
<sequence length="65" mass="7007">MTKTARLGKLLIGAAVILPALAVAGLIVESHYFLIHLEQKQLLKWLALDAGVLIVGLMLSRGEDL</sequence>